<comment type="caution">
    <text evidence="3">The sequence shown here is derived from an EMBL/GenBank/DDBJ whole genome shotgun (WGS) entry which is preliminary data.</text>
</comment>
<dbReference type="Gene3D" id="3.40.190.10">
    <property type="entry name" value="Periplasmic binding protein-like II"/>
    <property type="match status" value="2"/>
</dbReference>
<keyword evidence="1 2" id="KW-0732">Signal</keyword>
<sequence>MKLKNKLLIFLSFILFSFNVMAKDLVIATSFSPEVTTYIIEQWNMKAEHNNIRLINRTVSSLEKLLMNQNVNEVDLIISSSPFLFDHLQQHSLLSTLPVNLRVNSKYVPSRLNTTTAAVAFSGYGIFYNRKLLKEYNIEIPSDWNSLENNNYFNGILMSSPSRSGSNHIMLEMLLQQRGWEKGWQDFLSIAGNISLISSRSFNVVDKVKMGLAIAGISIDSYANSELNDPSVGFSYFPDSIASPTFVAIHQHSKNKKEAEMFINTLLYNHQNKVFSIQHFAKFPFQLYQPNDTRYAQQKTLLEQPVLDYDLLLLRQDLIRKLFDVAITFRLTQLKEVWAMLIYKEKLLNKQLSALRDKLTAIPITEIQAKDKSYLLKISNDKSFSLEQEKLWRDFFQNKINETIYLLNEDNEKKKEHY</sequence>
<feature type="signal peptide" evidence="2">
    <location>
        <begin position="1"/>
        <end position="22"/>
    </location>
</feature>
<name>A0A0A3A6V4_9PAST</name>
<organism evidence="3 4">
    <name type="scientific">Gallibacterium anatis 4895</name>
    <dbReference type="NCBI Taxonomy" id="1396510"/>
    <lineage>
        <taxon>Bacteria</taxon>
        <taxon>Pseudomonadati</taxon>
        <taxon>Pseudomonadota</taxon>
        <taxon>Gammaproteobacteria</taxon>
        <taxon>Pasteurellales</taxon>
        <taxon>Pasteurellaceae</taxon>
        <taxon>Gallibacterium</taxon>
    </lineage>
</organism>
<gene>
    <name evidence="3" type="ORF">IO48_01520</name>
</gene>
<evidence type="ECO:0000313" key="4">
    <source>
        <dbReference type="Proteomes" id="UP000030554"/>
    </source>
</evidence>
<dbReference type="EMBL" id="JPJQ01000007">
    <property type="protein sequence ID" value="KGQ63472.1"/>
    <property type="molecule type" value="Genomic_DNA"/>
</dbReference>
<dbReference type="PANTHER" id="PTHR30006">
    <property type="entry name" value="THIAMINE-BINDING PERIPLASMIC PROTEIN-RELATED"/>
    <property type="match status" value="1"/>
</dbReference>
<dbReference type="PANTHER" id="PTHR30006:SF25">
    <property type="entry name" value="PHOSPHOGLYCERATE TRANSPORT REGULATORY PROTEIN PGTC"/>
    <property type="match status" value="1"/>
</dbReference>
<reference evidence="3 4" key="1">
    <citation type="submission" date="2014-07" db="EMBL/GenBank/DDBJ databases">
        <title>Chaperone-usher fimbriae in a diverse selection of Gallibacterium genomes.</title>
        <authorList>
            <person name="Kudirkiene E."/>
            <person name="Bager R.J."/>
            <person name="Johnson T.J."/>
            <person name="Bojesen A.M."/>
        </authorList>
    </citation>
    <scope>NUCLEOTIDE SEQUENCE [LARGE SCALE GENOMIC DNA]</scope>
    <source>
        <strain evidence="3 4">4895</strain>
    </source>
</reference>
<feature type="chain" id="PRO_5001997616" evidence="2">
    <location>
        <begin position="23"/>
        <end position="418"/>
    </location>
</feature>
<evidence type="ECO:0000256" key="2">
    <source>
        <dbReference type="SAM" id="SignalP"/>
    </source>
</evidence>
<dbReference type="RefSeq" id="WP_039092436.1">
    <property type="nucleotide sequence ID" value="NZ_JPJQ01000007.1"/>
</dbReference>
<accession>A0A0A3A6V4</accession>
<proteinExistence type="predicted"/>
<dbReference type="GO" id="GO:0030288">
    <property type="term" value="C:outer membrane-bounded periplasmic space"/>
    <property type="evidence" value="ECO:0007669"/>
    <property type="project" value="TreeGrafter"/>
</dbReference>
<dbReference type="Proteomes" id="UP000030554">
    <property type="component" value="Unassembled WGS sequence"/>
</dbReference>
<dbReference type="Pfam" id="PF13343">
    <property type="entry name" value="SBP_bac_6"/>
    <property type="match status" value="1"/>
</dbReference>
<evidence type="ECO:0000313" key="3">
    <source>
        <dbReference type="EMBL" id="KGQ63472.1"/>
    </source>
</evidence>
<protein>
    <submittedName>
        <fullName evidence="3">Phosphonate ABC transporter substrate-binding protein</fullName>
    </submittedName>
</protein>
<evidence type="ECO:0000256" key="1">
    <source>
        <dbReference type="ARBA" id="ARBA00022729"/>
    </source>
</evidence>
<dbReference type="SUPFAM" id="SSF53850">
    <property type="entry name" value="Periplasmic binding protein-like II"/>
    <property type="match status" value="1"/>
</dbReference>
<dbReference type="AlphaFoldDB" id="A0A0A3A6V4"/>